<comment type="catalytic activity">
    <reaction evidence="7 8">
        <text>L-histidinol phosphate + H2O = L-histidinol + phosphate</text>
        <dbReference type="Rhea" id="RHEA:14465"/>
        <dbReference type="ChEBI" id="CHEBI:15377"/>
        <dbReference type="ChEBI" id="CHEBI:43474"/>
        <dbReference type="ChEBI" id="CHEBI:57699"/>
        <dbReference type="ChEBI" id="CHEBI:57980"/>
        <dbReference type="EC" id="3.1.3.15"/>
    </reaction>
</comment>
<dbReference type="PANTHER" id="PTHR21039">
    <property type="entry name" value="HISTIDINOL PHOSPHATASE-RELATED"/>
    <property type="match status" value="1"/>
</dbReference>
<dbReference type="InterPro" id="IPR004013">
    <property type="entry name" value="PHP_dom"/>
</dbReference>
<evidence type="ECO:0000256" key="5">
    <source>
        <dbReference type="ARBA" id="ARBA00022801"/>
    </source>
</evidence>
<dbReference type="Gene3D" id="3.20.20.140">
    <property type="entry name" value="Metal-dependent hydrolases"/>
    <property type="match status" value="1"/>
</dbReference>
<comment type="pathway">
    <text evidence="1 8">Amino-acid biosynthesis; L-histidine biosynthesis; L-histidine from 5-phospho-alpha-D-ribose 1-diphosphate: step 8/9.</text>
</comment>
<dbReference type="EC" id="3.1.3.15" evidence="3 8"/>
<dbReference type="EMBL" id="BAAACW010000005">
    <property type="protein sequence ID" value="GAA0351055.1"/>
    <property type="molecule type" value="Genomic_DNA"/>
</dbReference>
<dbReference type="Pfam" id="PF02811">
    <property type="entry name" value="PHP"/>
    <property type="match status" value="1"/>
</dbReference>
<proteinExistence type="inferred from homology"/>
<keyword evidence="4 8" id="KW-0028">Amino-acid biosynthesis</keyword>
<sequence length="261" mass="30574">MRYYDQHSHTYYSPDSTEHFENYLKQTDLPVVTTEHLDFYRPSQNMKDAVLDYDSYVETIHRLNKKYKNRLLKGIEVGFTYRDRHRIEAYLADKSFDIILFSIHHNGGQGFMTLNHDTKDLTEHVEDYYSLMLQGIKEAPYANVLAHFDYGLRGYDKVKVSDLKPAEETLKAIFKVIIEQNQALELNTRSMYAYDNAHLYDYAIGLYKSLGGQLFTVSSDAHVSEDYQFHFSDAFSLLRAHDVNELVVFKNQTTHWVPLPD</sequence>
<keyword evidence="11" id="KW-1185">Reference proteome</keyword>
<dbReference type="InterPro" id="IPR010140">
    <property type="entry name" value="Histidinol_P_phosphatase_HisJ"/>
</dbReference>
<evidence type="ECO:0000259" key="9">
    <source>
        <dbReference type="Pfam" id="PF02811"/>
    </source>
</evidence>
<evidence type="ECO:0000256" key="1">
    <source>
        <dbReference type="ARBA" id="ARBA00004970"/>
    </source>
</evidence>
<evidence type="ECO:0000256" key="6">
    <source>
        <dbReference type="ARBA" id="ARBA00023102"/>
    </source>
</evidence>
<feature type="domain" description="PHP" evidence="9">
    <location>
        <begin position="5"/>
        <end position="188"/>
    </location>
</feature>
<gene>
    <name evidence="10" type="ORF">GCM10008932_00290</name>
</gene>
<organism evidence="10 11">
    <name type="scientific">Alkalibacterium iburiense</name>
    <dbReference type="NCBI Taxonomy" id="290589"/>
    <lineage>
        <taxon>Bacteria</taxon>
        <taxon>Bacillati</taxon>
        <taxon>Bacillota</taxon>
        <taxon>Bacilli</taxon>
        <taxon>Lactobacillales</taxon>
        <taxon>Carnobacteriaceae</taxon>
        <taxon>Alkalibacterium</taxon>
    </lineage>
</organism>
<evidence type="ECO:0000256" key="3">
    <source>
        <dbReference type="ARBA" id="ARBA00013085"/>
    </source>
</evidence>
<dbReference type="InterPro" id="IPR016195">
    <property type="entry name" value="Pol/histidinol_Pase-like"/>
</dbReference>
<accession>A0ABP3GNZ9</accession>
<evidence type="ECO:0000313" key="10">
    <source>
        <dbReference type="EMBL" id="GAA0351055.1"/>
    </source>
</evidence>
<dbReference type="RefSeq" id="WP_343752756.1">
    <property type="nucleotide sequence ID" value="NZ_BAAACW010000005.1"/>
</dbReference>
<keyword evidence="5 8" id="KW-0378">Hydrolase</keyword>
<keyword evidence="6 8" id="KW-0368">Histidine biosynthesis</keyword>
<dbReference type="PANTHER" id="PTHR21039:SF0">
    <property type="entry name" value="HISTIDINOL-PHOSPHATASE"/>
    <property type="match status" value="1"/>
</dbReference>
<evidence type="ECO:0000256" key="4">
    <source>
        <dbReference type="ARBA" id="ARBA00022605"/>
    </source>
</evidence>
<dbReference type="Proteomes" id="UP001501166">
    <property type="component" value="Unassembled WGS sequence"/>
</dbReference>
<reference evidence="11" key="1">
    <citation type="journal article" date="2019" name="Int. J. Syst. Evol. Microbiol.">
        <title>The Global Catalogue of Microorganisms (GCM) 10K type strain sequencing project: providing services to taxonomists for standard genome sequencing and annotation.</title>
        <authorList>
            <consortium name="The Broad Institute Genomics Platform"/>
            <consortium name="The Broad Institute Genome Sequencing Center for Infectious Disease"/>
            <person name="Wu L."/>
            <person name="Ma J."/>
        </authorList>
    </citation>
    <scope>NUCLEOTIDE SEQUENCE [LARGE SCALE GENOMIC DNA]</scope>
    <source>
        <strain evidence="11">JCM 12662</strain>
    </source>
</reference>
<name>A0ABP3GNZ9_9LACT</name>
<comment type="similarity">
    <text evidence="2 8">Belongs to the PHP hydrolase family. HisK subfamily.</text>
</comment>
<dbReference type="SUPFAM" id="SSF89550">
    <property type="entry name" value="PHP domain-like"/>
    <property type="match status" value="1"/>
</dbReference>
<protein>
    <recommendedName>
        <fullName evidence="3 8">Histidinol-phosphatase</fullName>
        <shortName evidence="8">HolPase</shortName>
        <ecNumber evidence="3 8">3.1.3.15</ecNumber>
    </recommendedName>
</protein>
<comment type="caution">
    <text evidence="10">The sequence shown here is derived from an EMBL/GenBank/DDBJ whole genome shotgun (WGS) entry which is preliminary data.</text>
</comment>
<evidence type="ECO:0000313" key="11">
    <source>
        <dbReference type="Proteomes" id="UP001501166"/>
    </source>
</evidence>
<evidence type="ECO:0000256" key="7">
    <source>
        <dbReference type="ARBA" id="ARBA00049158"/>
    </source>
</evidence>
<evidence type="ECO:0000256" key="8">
    <source>
        <dbReference type="RuleBase" id="RU366003"/>
    </source>
</evidence>
<evidence type="ECO:0000256" key="2">
    <source>
        <dbReference type="ARBA" id="ARBA00009152"/>
    </source>
</evidence>